<name>B0DT67_LACBS</name>
<dbReference type="RefSeq" id="XP_001887169.1">
    <property type="nucleotide sequence ID" value="XM_001887134.1"/>
</dbReference>
<gene>
    <name evidence="1" type="ORF">LACBIDRAFT_309848</name>
</gene>
<accession>B0DT67</accession>
<proteinExistence type="predicted"/>
<evidence type="ECO:0000313" key="2">
    <source>
        <dbReference type="Proteomes" id="UP000001194"/>
    </source>
</evidence>
<evidence type="ECO:0000313" key="1">
    <source>
        <dbReference type="EMBL" id="EDR02224.1"/>
    </source>
</evidence>
<sequence length="133" mass="14826">MGDDGAEGVHIEEVDEFDEVFGNGADFMDIHLPGDPALSARETVLLKKLDEKLNAITFQLCDCCLEEGFDLNVVDGTCSRCRNNKGDPVKKWSSENKVNPALEVPLCLRGLTDMEDMVIARVKSYMQDRWTKG</sequence>
<dbReference type="GeneID" id="6082803"/>
<dbReference type="InParanoid" id="B0DT67"/>
<reference evidence="1 2" key="1">
    <citation type="journal article" date="2008" name="Nature">
        <title>The genome of Laccaria bicolor provides insights into mycorrhizal symbiosis.</title>
        <authorList>
            <person name="Martin F."/>
            <person name="Aerts A."/>
            <person name="Ahren D."/>
            <person name="Brun A."/>
            <person name="Danchin E.G.J."/>
            <person name="Duchaussoy F."/>
            <person name="Gibon J."/>
            <person name="Kohler A."/>
            <person name="Lindquist E."/>
            <person name="Pereda V."/>
            <person name="Salamov A."/>
            <person name="Shapiro H.J."/>
            <person name="Wuyts J."/>
            <person name="Blaudez D."/>
            <person name="Buee M."/>
            <person name="Brokstein P."/>
            <person name="Canbaeck B."/>
            <person name="Cohen D."/>
            <person name="Courty P.E."/>
            <person name="Coutinho P.M."/>
            <person name="Delaruelle C."/>
            <person name="Detter J.C."/>
            <person name="Deveau A."/>
            <person name="DiFazio S."/>
            <person name="Duplessis S."/>
            <person name="Fraissinet-Tachet L."/>
            <person name="Lucic E."/>
            <person name="Frey-Klett P."/>
            <person name="Fourrey C."/>
            <person name="Feussner I."/>
            <person name="Gay G."/>
            <person name="Grimwood J."/>
            <person name="Hoegger P.J."/>
            <person name="Jain P."/>
            <person name="Kilaru S."/>
            <person name="Labbe J."/>
            <person name="Lin Y.C."/>
            <person name="Legue V."/>
            <person name="Le Tacon F."/>
            <person name="Marmeisse R."/>
            <person name="Melayah D."/>
            <person name="Montanini B."/>
            <person name="Muratet M."/>
            <person name="Nehls U."/>
            <person name="Niculita-Hirzel H."/>
            <person name="Oudot-Le Secq M.P."/>
            <person name="Peter M."/>
            <person name="Quesneville H."/>
            <person name="Rajashekar B."/>
            <person name="Reich M."/>
            <person name="Rouhier N."/>
            <person name="Schmutz J."/>
            <person name="Yin T."/>
            <person name="Chalot M."/>
            <person name="Henrissat B."/>
            <person name="Kuees U."/>
            <person name="Lucas S."/>
            <person name="Van de Peer Y."/>
            <person name="Podila G.K."/>
            <person name="Polle A."/>
            <person name="Pukkila P.J."/>
            <person name="Richardson P.M."/>
            <person name="Rouze P."/>
            <person name="Sanders I.R."/>
            <person name="Stajich J.E."/>
            <person name="Tunlid A."/>
            <person name="Tuskan G."/>
            <person name="Grigoriev I.V."/>
        </authorList>
    </citation>
    <scope>NUCLEOTIDE SEQUENCE [LARGE SCALE GENOMIC DNA]</scope>
    <source>
        <strain evidence="2">S238N-H82 / ATCC MYA-4686</strain>
    </source>
</reference>
<protein>
    <submittedName>
        <fullName evidence="1">Predicted protein</fullName>
    </submittedName>
</protein>
<dbReference type="Proteomes" id="UP000001194">
    <property type="component" value="Unassembled WGS sequence"/>
</dbReference>
<organism evidence="2">
    <name type="scientific">Laccaria bicolor (strain S238N-H82 / ATCC MYA-4686)</name>
    <name type="common">Bicoloured deceiver</name>
    <name type="synonym">Laccaria laccata var. bicolor</name>
    <dbReference type="NCBI Taxonomy" id="486041"/>
    <lineage>
        <taxon>Eukaryota</taxon>
        <taxon>Fungi</taxon>
        <taxon>Dikarya</taxon>
        <taxon>Basidiomycota</taxon>
        <taxon>Agaricomycotina</taxon>
        <taxon>Agaricomycetes</taxon>
        <taxon>Agaricomycetidae</taxon>
        <taxon>Agaricales</taxon>
        <taxon>Agaricineae</taxon>
        <taxon>Hydnangiaceae</taxon>
        <taxon>Laccaria</taxon>
    </lineage>
</organism>
<dbReference type="HOGENOM" id="CLU_1986831_0_0_1"/>
<dbReference type="EMBL" id="DS547132">
    <property type="protein sequence ID" value="EDR02224.1"/>
    <property type="molecule type" value="Genomic_DNA"/>
</dbReference>
<dbReference type="KEGG" id="lbc:LACBIDRAFT_309848"/>
<keyword evidence="2" id="KW-1185">Reference proteome</keyword>
<dbReference type="OrthoDB" id="432234at2759"/>
<dbReference type="AlphaFoldDB" id="B0DT67"/>